<dbReference type="Gene3D" id="2.40.128.420">
    <property type="match status" value="1"/>
</dbReference>
<dbReference type="InterPro" id="IPR013728">
    <property type="entry name" value="BT_3987-like_N"/>
</dbReference>
<dbReference type="Pfam" id="PF18620">
    <property type="entry name" value="DUF5627"/>
    <property type="match status" value="1"/>
</dbReference>
<dbReference type="OrthoDB" id="1041979at2"/>
<organism evidence="3 4">
    <name type="scientific">Pontibacter ummariensis</name>
    <dbReference type="NCBI Taxonomy" id="1610492"/>
    <lineage>
        <taxon>Bacteria</taxon>
        <taxon>Pseudomonadati</taxon>
        <taxon>Bacteroidota</taxon>
        <taxon>Cytophagia</taxon>
        <taxon>Cytophagales</taxon>
        <taxon>Hymenobacteraceae</taxon>
        <taxon>Pontibacter</taxon>
    </lineage>
</organism>
<feature type="domain" description="DUF5627" evidence="2">
    <location>
        <begin position="195"/>
        <end position="331"/>
    </location>
</feature>
<name>A0A239K285_9BACT</name>
<dbReference type="Gene3D" id="2.60.40.1740">
    <property type="entry name" value="hypothetical protein (bacova_03559)"/>
    <property type="match status" value="1"/>
</dbReference>
<protein>
    <recommendedName>
        <fullName evidence="5">DUF1735 domain-containing protein</fullName>
    </recommendedName>
</protein>
<dbReference type="Proteomes" id="UP000198432">
    <property type="component" value="Unassembled WGS sequence"/>
</dbReference>
<keyword evidence="4" id="KW-1185">Reference proteome</keyword>
<dbReference type="Pfam" id="PF08522">
    <property type="entry name" value="BT_3987-like_N"/>
    <property type="match status" value="1"/>
</dbReference>
<evidence type="ECO:0000313" key="4">
    <source>
        <dbReference type="Proteomes" id="UP000198432"/>
    </source>
</evidence>
<reference evidence="4" key="1">
    <citation type="submission" date="2017-06" db="EMBL/GenBank/DDBJ databases">
        <authorList>
            <person name="Varghese N."/>
            <person name="Submissions S."/>
        </authorList>
    </citation>
    <scope>NUCLEOTIDE SEQUENCE [LARGE SCALE GENOMIC DNA]</scope>
    <source>
        <strain evidence="4">NKM1</strain>
    </source>
</reference>
<accession>A0A239K285</accession>
<feature type="domain" description="BT-3987-like N-terminal" evidence="1">
    <location>
        <begin position="31"/>
        <end position="157"/>
    </location>
</feature>
<dbReference type="PROSITE" id="PS51257">
    <property type="entry name" value="PROKAR_LIPOPROTEIN"/>
    <property type="match status" value="1"/>
</dbReference>
<dbReference type="InterPro" id="IPR040580">
    <property type="entry name" value="DUF5627"/>
</dbReference>
<dbReference type="RefSeq" id="WP_089321156.1">
    <property type="nucleotide sequence ID" value="NZ_FZOQ01000025.1"/>
</dbReference>
<evidence type="ECO:0008006" key="5">
    <source>
        <dbReference type="Google" id="ProtNLM"/>
    </source>
</evidence>
<dbReference type="EMBL" id="FZOQ01000025">
    <property type="protein sequence ID" value="SNT11839.1"/>
    <property type="molecule type" value="Genomic_DNA"/>
</dbReference>
<evidence type="ECO:0000259" key="1">
    <source>
        <dbReference type="Pfam" id="PF08522"/>
    </source>
</evidence>
<evidence type="ECO:0000313" key="3">
    <source>
        <dbReference type="EMBL" id="SNT11839.1"/>
    </source>
</evidence>
<proteinExistence type="predicted"/>
<dbReference type="AlphaFoldDB" id="A0A239K285"/>
<evidence type="ECO:0000259" key="2">
    <source>
        <dbReference type="Pfam" id="PF18620"/>
    </source>
</evidence>
<gene>
    <name evidence="3" type="ORF">SAMN06296052_12536</name>
</gene>
<sequence length="342" mass="38147">MKKICFKFLLLLATLTSCENKEWVFPNYEYQSTYFAYQYPVRTIVLGEDIFDTSLDNEHKFRVMATTGGVYDNSQDVIIDVAVDNTLTEGVLFSQGGDEVRPLPGSYYKLASDKIVIPKGELIGGVEVQLTDAFFADPLALKNTYVLPLYMTNVVNADSILSGVPLVENPNRVVAEHWSVAPKDYVLYAVKYVNPWHGLYLRRGKDVIEGKNGNTGLNQTIVRHKQYVEQDEVIKLTTQSLGEVALPLVFKNGEGVNAEATLLLRFDEQGNVTVRAGAEGYTATGSGKFVKKGEKNSWGSKDRDVLYLDYEVDLEDMHVASTDTLVLRDRGVAMETFSPVLK</sequence>